<sequence length="328" mass="36663">MSQHFLLSKAAKTLSLAQVLRLSDAEAEAMFSQVRWPATNGKPVCSHCGGLEPYDCRRPNGAPRFECRACGKDFSITSGTLFASHKLPLRTYLGAIAIFCNEVKGKSALALSRDLGLSYKTAFVLLHKLREAMASEMKGRVVGGEGKVAEIDGGYFGGYVKPANLRENRKDRRFTNNQSGKRKVVVIVRERGGNSVPAVFRSEGQALNFIRARVAKGTVINADEGNGWNDLHGQYEMKRINHQEAYSLNGACTNWAEEYFSRLRRAEIGHHHNIAGVYLLRYAQEASWREDHRRMANGDQVQRLAGLALRNKPSVDFSGYWQRSINRL</sequence>
<comment type="caution">
    <text evidence="2">The sequence shown here is derived from an EMBL/GenBank/DDBJ whole genome shotgun (WGS) entry which is preliminary data.</text>
</comment>
<dbReference type="Proteomes" id="UP000256900">
    <property type="component" value="Unassembled WGS sequence"/>
</dbReference>
<dbReference type="RefSeq" id="WP_115835132.1">
    <property type="nucleotide sequence ID" value="NZ_CP025086.1"/>
</dbReference>
<dbReference type="SMART" id="SM01126">
    <property type="entry name" value="DDE_Tnp_IS1595"/>
    <property type="match status" value="1"/>
</dbReference>
<protein>
    <submittedName>
        <fullName evidence="2">Transposase-like protein</fullName>
    </submittedName>
</protein>
<feature type="domain" description="ISXO2-like transposase" evidence="1">
    <location>
        <begin position="141"/>
        <end position="291"/>
    </location>
</feature>
<evidence type="ECO:0000313" key="2">
    <source>
        <dbReference type="EMBL" id="REF89352.1"/>
    </source>
</evidence>
<dbReference type="NCBIfam" id="NF033547">
    <property type="entry name" value="transpos_IS1595"/>
    <property type="match status" value="1"/>
</dbReference>
<evidence type="ECO:0000259" key="1">
    <source>
        <dbReference type="SMART" id="SM01126"/>
    </source>
</evidence>
<name>A0A3D9Z2F4_9HYPH</name>
<dbReference type="EMBL" id="QUMO01000001">
    <property type="protein sequence ID" value="REF89352.1"/>
    <property type="molecule type" value="Genomic_DNA"/>
</dbReference>
<keyword evidence="3" id="KW-1185">Reference proteome</keyword>
<dbReference type="InterPro" id="IPR024442">
    <property type="entry name" value="Transposase_Zn_ribbon"/>
</dbReference>
<dbReference type="AlphaFoldDB" id="A0A3D9Z2F4"/>
<organism evidence="2 3">
    <name type="scientific">Methylovirgula ligni</name>
    <dbReference type="NCBI Taxonomy" id="569860"/>
    <lineage>
        <taxon>Bacteria</taxon>
        <taxon>Pseudomonadati</taxon>
        <taxon>Pseudomonadota</taxon>
        <taxon>Alphaproteobacteria</taxon>
        <taxon>Hyphomicrobiales</taxon>
        <taxon>Beijerinckiaceae</taxon>
        <taxon>Methylovirgula</taxon>
    </lineage>
</organism>
<evidence type="ECO:0000313" key="3">
    <source>
        <dbReference type="Proteomes" id="UP000256900"/>
    </source>
</evidence>
<accession>A0A3D9Z2F4</accession>
<proteinExistence type="predicted"/>
<reference evidence="2 3" key="1">
    <citation type="submission" date="2018-08" db="EMBL/GenBank/DDBJ databases">
        <title>Genomic Encyclopedia of Type Strains, Phase IV (KMG-IV): sequencing the most valuable type-strain genomes for metagenomic binning, comparative biology and taxonomic classification.</title>
        <authorList>
            <person name="Goeker M."/>
        </authorList>
    </citation>
    <scope>NUCLEOTIDE SEQUENCE [LARGE SCALE GENOMIC DNA]</scope>
    <source>
        <strain evidence="2 3">BW863</strain>
    </source>
</reference>
<dbReference type="InterPro" id="IPR024445">
    <property type="entry name" value="Tnp_ISXO2-like"/>
</dbReference>
<dbReference type="Pfam" id="PF12760">
    <property type="entry name" value="Zn_ribbon_IS1595"/>
    <property type="match status" value="1"/>
</dbReference>
<dbReference type="OrthoDB" id="271821at2"/>
<gene>
    <name evidence="2" type="ORF">DES32_0573</name>
</gene>
<dbReference type="Pfam" id="PF12762">
    <property type="entry name" value="DDE_Tnp_IS1595"/>
    <property type="match status" value="1"/>
</dbReference>